<evidence type="ECO:0000313" key="1">
    <source>
        <dbReference type="EMBL" id="PGO65608.1"/>
    </source>
</evidence>
<dbReference type="EMBL" id="NUIQ01000229">
    <property type="protein sequence ID" value="PGO65608.1"/>
    <property type="molecule type" value="Genomic_DNA"/>
</dbReference>
<gene>
    <name evidence="1" type="ORF">CN980_23670</name>
</gene>
<accession>A0A9X7C7W7</accession>
<sequence>MEDTISIQKQDFSIECEICSIPCDKNSDIHGGFVLTGMINIENIITIKKQHKKKHLFLEKKLPFQVLIMDLGEDCYAEKTI</sequence>
<evidence type="ECO:0000313" key="2">
    <source>
        <dbReference type="Proteomes" id="UP000223834"/>
    </source>
</evidence>
<name>A0A9X7C7W7_BACCE</name>
<protein>
    <submittedName>
        <fullName evidence="1">Uncharacterized protein</fullName>
    </submittedName>
</protein>
<proteinExistence type="predicted"/>
<comment type="caution">
    <text evidence="1">The sequence shown here is derived from an EMBL/GenBank/DDBJ whole genome shotgun (WGS) entry which is preliminary data.</text>
</comment>
<reference evidence="1 2" key="1">
    <citation type="submission" date="2017-09" db="EMBL/GenBank/DDBJ databases">
        <title>Large-scale bioinformatics analysis of Bacillus genomes uncovers conserved roles of natural products in bacterial physiology.</title>
        <authorList>
            <consortium name="Agbiome Team Llc"/>
            <person name="Bleich R.M."/>
            <person name="Grubbs K.J."/>
            <person name="Santa Maria K.C."/>
            <person name="Allen S.E."/>
            <person name="Farag S."/>
            <person name="Shank E.A."/>
            <person name="Bowers A."/>
        </authorList>
    </citation>
    <scope>NUCLEOTIDE SEQUENCE [LARGE SCALE GENOMIC DNA]</scope>
    <source>
        <strain evidence="1 2">AFS049141</strain>
    </source>
</reference>
<dbReference type="RefSeq" id="WP_098771677.1">
    <property type="nucleotide sequence ID" value="NZ_NUIQ01000229.1"/>
</dbReference>
<organism evidence="1 2">
    <name type="scientific">Bacillus cereus</name>
    <dbReference type="NCBI Taxonomy" id="1396"/>
    <lineage>
        <taxon>Bacteria</taxon>
        <taxon>Bacillati</taxon>
        <taxon>Bacillota</taxon>
        <taxon>Bacilli</taxon>
        <taxon>Bacillales</taxon>
        <taxon>Bacillaceae</taxon>
        <taxon>Bacillus</taxon>
        <taxon>Bacillus cereus group</taxon>
    </lineage>
</organism>
<dbReference type="AlphaFoldDB" id="A0A9X7C7W7"/>
<dbReference type="Proteomes" id="UP000223834">
    <property type="component" value="Unassembled WGS sequence"/>
</dbReference>